<evidence type="ECO:0000256" key="9">
    <source>
        <dbReference type="ARBA" id="ARBA00023157"/>
    </source>
</evidence>
<sequence>MAVIVTTNVRGLRDPTKRAAVFASLGAMRGDIFLLQEVHLRDEEDAAALSQALDHRALYARLACRQVVVPSGVPAGVRCDRVSGGGAPGEFWGLVLGLLRRVGPGFVLSRDGVVYRRGLGVVPAVSAGVLWDILGHAKWVLWEGRMSAVGRRVSDFERVPCGDTGIDGADCEAINCCFDQAQCFYSKEVTVHCLRDGQFVVVVASETTVPRLSLDSVILLDGGDVAPCRPVSTTPAFVIFQFPVSACGTTMREEGGYVVYENELSSSYEVASGPLGSITRDSVHELSFQCRYFGSEVVSLVAEVNTVPPPLPVTAQGPLSVELRLANGQCDAKGCSDANVYSSYYSGADYPVTKVLRDPVYVEVRILERTDPNIVLTLEHCWATSTSSPVSLPQWTLLVDGCPYHDDRYLTTLVPVDHSSGLPIPTHYKRFIFQMFTFVDAVFLPSQTETVFIHCSTAVCHPSATDSCERRCGRHRRHATKGVQLSGETAVVSSEEVIVVTSQPSALDRRVSDNDHQVPQSLSYGLLGVAALAVLAVSALVLAVVWRFTTLHQAIKL</sequence>
<reference evidence="21" key="1">
    <citation type="journal article" date="2023" name="Science">
        <title>Genome structures resolve the early diversification of teleost fishes.</title>
        <authorList>
            <person name="Parey E."/>
            <person name="Louis A."/>
            <person name="Montfort J."/>
            <person name="Bouchez O."/>
            <person name="Roques C."/>
            <person name="Iampietro C."/>
            <person name="Lluch J."/>
            <person name="Castinel A."/>
            <person name="Donnadieu C."/>
            <person name="Desvignes T."/>
            <person name="Floi Bucao C."/>
            <person name="Jouanno E."/>
            <person name="Wen M."/>
            <person name="Mejri S."/>
            <person name="Dirks R."/>
            <person name="Jansen H."/>
            <person name="Henkel C."/>
            <person name="Chen W.J."/>
            <person name="Zahm M."/>
            <person name="Cabau C."/>
            <person name="Klopp C."/>
            <person name="Thompson A.W."/>
            <person name="Robinson-Rechavi M."/>
            <person name="Braasch I."/>
            <person name="Lecointre G."/>
            <person name="Bobe J."/>
            <person name="Postlethwait J.H."/>
            <person name="Berthelot C."/>
            <person name="Roest Crollius H."/>
            <person name="Guiguen Y."/>
        </authorList>
    </citation>
    <scope>NUCLEOTIDE SEQUENCE</scope>
    <source>
        <strain evidence="21">NC1722</strain>
    </source>
</reference>
<evidence type="ECO:0000256" key="7">
    <source>
        <dbReference type="ARBA" id="ARBA00022989"/>
    </source>
</evidence>
<comment type="caution">
    <text evidence="21">The sequence shown here is derived from an EMBL/GenBank/DDBJ whole genome shotgun (WGS) entry which is preliminary data.</text>
</comment>
<keyword evidence="7 18" id="KW-1133">Transmembrane helix</keyword>
<dbReference type="Pfam" id="PF23344">
    <property type="entry name" value="ZP-N"/>
    <property type="match status" value="1"/>
</dbReference>
<evidence type="ECO:0000259" key="19">
    <source>
        <dbReference type="PROSITE" id="PS51034"/>
    </source>
</evidence>
<evidence type="ECO:0000313" key="21">
    <source>
        <dbReference type="EMBL" id="KAJ8397760.1"/>
    </source>
</evidence>
<comment type="function">
    <text evidence="13">Component of the zona pellucida, an extracellular matrix surrounding oocytes which mediates sperm binding, induction of the acrosome reaction and prevents post-fertilization polyspermy. The zona pellucida is composed of 3 to 4 glycoproteins, ZP1, ZP2, ZP3, and ZP4. ZP4 may act as a sperm receptor.</text>
</comment>
<evidence type="ECO:0000256" key="10">
    <source>
        <dbReference type="ARBA" id="ARBA00023180"/>
    </source>
</evidence>
<dbReference type="InterPro" id="IPR036691">
    <property type="entry name" value="Endo/exonu/phosph_ase_sf"/>
</dbReference>
<evidence type="ECO:0000256" key="2">
    <source>
        <dbReference type="ARBA" id="ARBA00022475"/>
    </source>
</evidence>
<dbReference type="GO" id="GO:0060468">
    <property type="term" value="P:prevention of polyspermy"/>
    <property type="evidence" value="ECO:0007669"/>
    <property type="project" value="TreeGrafter"/>
</dbReference>
<dbReference type="PRINTS" id="PR00023">
    <property type="entry name" value="ZPELLUCIDA"/>
</dbReference>
<dbReference type="InterPro" id="IPR055356">
    <property type="entry name" value="ZP-N"/>
</dbReference>
<evidence type="ECO:0000256" key="5">
    <source>
        <dbReference type="ARBA" id="ARBA00022685"/>
    </source>
</evidence>
<dbReference type="SMART" id="SM00241">
    <property type="entry name" value="ZP"/>
    <property type="match status" value="1"/>
</dbReference>
<evidence type="ECO:0000256" key="11">
    <source>
        <dbReference type="ARBA" id="ARBA00023279"/>
    </source>
</evidence>
<evidence type="ECO:0000256" key="16">
    <source>
        <dbReference type="ARBA" id="ARBA00042573"/>
    </source>
</evidence>
<proteinExistence type="predicted"/>
<protein>
    <recommendedName>
        <fullName evidence="14">Zona pellucida sperm-binding protein 4</fullName>
    </recommendedName>
    <alternativeName>
        <fullName evidence="16">Zona pellucida glycoprotein 4</fullName>
    </alternativeName>
    <alternativeName>
        <fullName evidence="15">Zona pellucida protein B</fullName>
    </alternativeName>
</protein>
<dbReference type="GO" id="GO:0005886">
    <property type="term" value="C:plasma membrane"/>
    <property type="evidence" value="ECO:0007669"/>
    <property type="project" value="UniProtKB-SubCell"/>
</dbReference>
<evidence type="ECO:0000256" key="14">
    <source>
        <dbReference type="ARBA" id="ARBA00040238"/>
    </source>
</evidence>
<evidence type="ECO:0000256" key="6">
    <source>
        <dbReference type="ARBA" id="ARBA00022692"/>
    </source>
</evidence>
<name>A0AAD7S866_9TELE</name>
<evidence type="ECO:0000256" key="4">
    <source>
        <dbReference type="ARBA" id="ARBA00022530"/>
    </source>
</evidence>
<feature type="transmembrane region" description="Helical" evidence="18">
    <location>
        <begin position="522"/>
        <end position="546"/>
    </location>
</feature>
<accession>A0AAD7S866</accession>
<keyword evidence="10" id="KW-0325">Glycoprotein</keyword>
<keyword evidence="5" id="KW-0165">Cleavage on pair of basic residues</keyword>
<dbReference type="SMART" id="SM00018">
    <property type="entry name" value="PD"/>
    <property type="match status" value="1"/>
</dbReference>
<dbReference type="InterPro" id="IPR048290">
    <property type="entry name" value="ZP_chr"/>
</dbReference>
<evidence type="ECO:0000313" key="22">
    <source>
        <dbReference type="Proteomes" id="UP001221898"/>
    </source>
</evidence>
<dbReference type="GO" id="GO:0035804">
    <property type="term" value="F:structural constituent of egg coat"/>
    <property type="evidence" value="ECO:0007669"/>
    <property type="project" value="TreeGrafter"/>
</dbReference>
<dbReference type="GO" id="GO:0035805">
    <property type="term" value="C:egg coat"/>
    <property type="evidence" value="ECO:0007669"/>
    <property type="project" value="UniProtKB-SubCell"/>
</dbReference>
<keyword evidence="3" id="KW-0964">Secreted</keyword>
<keyword evidence="11" id="KW-0278">Fertilization</keyword>
<dbReference type="InterPro" id="IPR001507">
    <property type="entry name" value="ZP_dom"/>
</dbReference>
<dbReference type="PANTHER" id="PTHR23343:SF31">
    <property type="entry name" value="ZONA PELLUCIDA SPERM-BINDING PROTEIN 4"/>
    <property type="match status" value="1"/>
</dbReference>
<dbReference type="GO" id="GO:0032190">
    <property type="term" value="F:acrosin binding"/>
    <property type="evidence" value="ECO:0007669"/>
    <property type="project" value="TreeGrafter"/>
</dbReference>
<feature type="domain" description="ZP" evidence="19">
    <location>
        <begin position="192"/>
        <end position="475"/>
    </location>
</feature>
<dbReference type="SUPFAM" id="SSF56219">
    <property type="entry name" value="DNase I-like"/>
    <property type="match status" value="1"/>
</dbReference>
<evidence type="ECO:0000259" key="20">
    <source>
        <dbReference type="PROSITE" id="PS51448"/>
    </source>
</evidence>
<dbReference type="SUPFAM" id="SSF57492">
    <property type="entry name" value="Trefoil"/>
    <property type="match status" value="1"/>
</dbReference>
<dbReference type="Gene3D" id="4.10.110.10">
    <property type="entry name" value="Spasmolytic Protein, domain 1"/>
    <property type="match status" value="1"/>
</dbReference>
<evidence type="ECO:0000256" key="15">
    <source>
        <dbReference type="ARBA" id="ARBA00042273"/>
    </source>
</evidence>
<keyword evidence="22" id="KW-1185">Reference proteome</keyword>
<dbReference type="InterPro" id="IPR044913">
    <property type="entry name" value="P_trefoil_dom_sf"/>
</dbReference>
<evidence type="ECO:0000256" key="3">
    <source>
        <dbReference type="ARBA" id="ARBA00022525"/>
    </source>
</evidence>
<organism evidence="21 22">
    <name type="scientific">Aldrovandia affinis</name>
    <dbReference type="NCBI Taxonomy" id="143900"/>
    <lineage>
        <taxon>Eukaryota</taxon>
        <taxon>Metazoa</taxon>
        <taxon>Chordata</taxon>
        <taxon>Craniata</taxon>
        <taxon>Vertebrata</taxon>
        <taxon>Euteleostomi</taxon>
        <taxon>Actinopterygii</taxon>
        <taxon>Neopterygii</taxon>
        <taxon>Teleostei</taxon>
        <taxon>Notacanthiformes</taxon>
        <taxon>Halosauridae</taxon>
        <taxon>Aldrovandia</taxon>
    </lineage>
</organism>
<dbReference type="InterPro" id="IPR042235">
    <property type="entry name" value="ZP-C_dom"/>
</dbReference>
<dbReference type="InterPro" id="IPR051148">
    <property type="entry name" value="Zona_Pellucida_Domain_gp"/>
</dbReference>
<evidence type="ECO:0000256" key="12">
    <source>
        <dbReference type="ARBA" id="ARBA00024183"/>
    </source>
</evidence>
<evidence type="ECO:0000256" key="17">
    <source>
        <dbReference type="PROSITE-ProRule" id="PRU00779"/>
    </source>
</evidence>
<dbReference type="Pfam" id="PF00088">
    <property type="entry name" value="Trefoil"/>
    <property type="match status" value="1"/>
</dbReference>
<feature type="domain" description="P-type" evidence="20">
    <location>
        <begin position="147"/>
        <end position="187"/>
    </location>
</feature>
<dbReference type="Gene3D" id="2.60.40.4100">
    <property type="entry name" value="Zona pellucida, ZP-C domain"/>
    <property type="match status" value="1"/>
</dbReference>
<dbReference type="Proteomes" id="UP001221898">
    <property type="component" value="Unassembled WGS sequence"/>
</dbReference>
<evidence type="ECO:0000256" key="1">
    <source>
        <dbReference type="ARBA" id="ARBA00004251"/>
    </source>
</evidence>
<keyword evidence="9 17" id="KW-1015">Disulfide bond</keyword>
<keyword evidence="2" id="KW-1003">Cell membrane</keyword>
<dbReference type="Gene3D" id="2.60.40.3210">
    <property type="entry name" value="Zona pellucida, ZP-N domain"/>
    <property type="match status" value="1"/>
</dbReference>
<dbReference type="Pfam" id="PF00100">
    <property type="entry name" value="Zona_pellucida"/>
    <property type="match status" value="1"/>
</dbReference>
<dbReference type="InterPro" id="IPR000519">
    <property type="entry name" value="P_trefoil_dom"/>
</dbReference>
<dbReference type="AlphaFoldDB" id="A0AAD7S866"/>
<evidence type="ECO:0000256" key="13">
    <source>
        <dbReference type="ARBA" id="ARBA00037545"/>
    </source>
</evidence>
<comment type="caution">
    <text evidence="17">Lacks conserved residue(s) required for the propagation of feature annotation.</text>
</comment>
<gene>
    <name evidence="21" type="ORF">AAFF_G00434490</name>
</gene>
<feature type="disulfide bond" evidence="17">
    <location>
        <begin position="161"/>
        <end position="176"/>
    </location>
</feature>
<dbReference type="EMBL" id="JAINUG010000095">
    <property type="protein sequence ID" value="KAJ8397760.1"/>
    <property type="molecule type" value="Genomic_DNA"/>
</dbReference>
<dbReference type="CDD" id="cd00111">
    <property type="entry name" value="Trefoil"/>
    <property type="match status" value="1"/>
</dbReference>
<keyword evidence="8 18" id="KW-0472">Membrane</keyword>
<dbReference type="InterPro" id="IPR055355">
    <property type="entry name" value="ZP-C"/>
</dbReference>
<evidence type="ECO:0000256" key="8">
    <source>
        <dbReference type="ARBA" id="ARBA00023136"/>
    </source>
</evidence>
<dbReference type="GO" id="GO:0007339">
    <property type="term" value="P:binding of sperm to zona pellucida"/>
    <property type="evidence" value="ECO:0007669"/>
    <property type="project" value="TreeGrafter"/>
</dbReference>
<dbReference type="PANTHER" id="PTHR23343">
    <property type="entry name" value="ZONA PELLUCIDA SPERM-BINDING PROTEIN"/>
    <property type="match status" value="1"/>
</dbReference>
<dbReference type="PROSITE" id="PS51034">
    <property type="entry name" value="ZP_2"/>
    <property type="match status" value="1"/>
</dbReference>
<keyword evidence="4" id="KW-0272">Extracellular matrix</keyword>
<evidence type="ECO:0000256" key="18">
    <source>
        <dbReference type="SAM" id="Phobius"/>
    </source>
</evidence>
<dbReference type="PROSITE" id="PS51448">
    <property type="entry name" value="P_TREFOIL_2"/>
    <property type="match status" value="1"/>
</dbReference>
<keyword evidence="6 18" id="KW-0812">Transmembrane</keyword>
<comment type="subcellular location">
    <subcellularLocation>
        <location evidence="1">Cell membrane</location>
        <topology evidence="1">Single-pass type I membrane protein</topology>
    </subcellularLocation>
    <subcellularLocation>
        <location evidence="12">Zona pellucida</location>
    </subcellularLocation>
</comment>